<accession>A0A1I8AQA4</accession>
<reference evidence="3" key="1">
    <citation type="submission" date="2016-11" db="UniProtKB">
        <authorList>
            <consortium name="WormBaseParasite"/>
        </authorList>
    </citation>
    <scope>IDENTIFICATION</scope>
</reference>
<proteinExistence type="predicted"/>
<name>A0A1I8AQA4_9BILA</name>
<keyword evidence="2" id="KW-1185">Reference proteome</keyword>
<feature type="region of interest" description="Disordered" evidence="1">
    <location>
        <begin position="53"/>
        <end position="75"/>
    </location>
</feature>
<dbReference type="WBParaSite" id="L893_g778.t1">
    <property type="protein sequence ID" value="L893_g778.t1"/>
    <property type="gene ID" value="L893_g778"/>
</dbReference>
<evidence type="ECO:0000256" key="1">
    <source>
        <dbReference type="SAM" id="MobiDB-lite"/>
    </source>
</evidence>
<feature type="compositionally biased region" description="Basic and acidic residues" evidence="1">
    <location>
        <begin position="54"/>
        <end position="75"/>
    </location>
</feature>
<dbReference type="Proteomes" id="UP000095287">
    <property type="component" value="Unplaced"/>
</dbReference>
<sequence>MVQHKQIINQKPGPNGKVHAEFVKKVNKGKSQSAYIYALIELNGRRLRWRHTPLHKERSSDSSERRRSEDKGWRRSEKYVEKGMSTVKLDIQDHWPYGDRGAANETSTLALVPPLLSFKLDGSTANECVTVISLNMDHLFYDLVEEVVSYLPRKDVNTIAKVAAKSQRLEKWSAAAEDQLENRFLLDVYVHFGRSKKKDAPKIYLSARRRIPDRGIDGYWNFRGWRYAWIRSVVVDATRVRYGLHYKYKPAEIDQVLRMVSLPVDPSIRTSLCCTATNDLAVKILLATQKGFATVEVSAESNHPDVFEDFAIDHLEHGVSLQKLTSYKGENICAAVAPLFRERRGKPLNIQLLGRHLDRWDMELIIDNWLQSDGTYEEKRLRYQSNFTQTKFTSWCKRRGIVTFAFGGYLAHPTRSSSLAVTN</sequence>
<evidence type="ECO:0000313" key="2">
    <source>
        <dbReference type="Proteomes" id="UP000095287"/>
    </source>
</evidence>
<organism evidence="2 3">
    <name type="scientific">Steinernema glaseri</name>
    <dbReference type="NCBI Taxonomy" id="37863"/>
    <lineage>
        <taxon>Eukaryota</taxon>
        <taxon>Metazoa</taxon>
        <taxon>Ecdysozoa</taxon>
        <taxon>Nematoda</taxon>
        <taxon>Chromadorea</taxon>
        <taxon>Rhabditida</taxon>
        <taxon>Tylenchina</taxon>
        <taxon>Panagrolaimomorpha</taxon>
        <taxon>Strongyloidoidea</taxon>
        <taxon>Steinernematidae</taxon>
        <taxon>Steinernema</taxon>
    </lineage>
</organism>
<protein>
    <submittedName>
        <fullName evidence="3">F-box domain-containing protein</fullName>
    </submittedName>
</protein>
<dbReference type="AlphaFoldDB" id="A0A1I8AQA4"/>
<evidence type="ECO:0000313" key="3">
    <source>
        <dbReference type="WBParaSite" id="L893_g778.t1"/>
    </source>
</evidence>